<evidence type="ECO:0000313" key="3">
    <source>
        <dbReference type="EMBL" id="MBB5349451.1"/>
    </source>
</evidence>
<dbReference type="RefSeq" id="WP_183352244.1">
    <property type="nucleotide sequence ID" value="NZ_JACHEO010000026.1"/>
</dbReference>
<organism evidence="3 4">
    <name type="scientific">Desulfoprunum benzoelyticum</name>
    <dbReference type="NCBI Taxonomy" id="1506996"/>
    <lineage>
        <taxon>Bacteria</taxon>
        <taxon>Pseudomonadati</taxon>
        <taxon>Thermodesulfobacteriota</taxon>
        <taxon>Desulfobulbia</taxon>
        <taxon>Desulfobulbales</taxon>
        <taxon>Desulfobulbaceae</taxon>
        <taxon>Desulfoprunum</taxon>
    </lineage>
</organism>
<protein>
    <recommendedName>
        <fullName evidence="5">Lipoprotein</fullName>
    </recommendedName>
</protein>
<dbReference type="PROSITE" id="PS51257">
    <property type="entry name" value="PROKAR_LIPOPROTEIN"/>
    <property type="match status" value="1"/>
</dbReference>
<feature type="chain" id="PRO_5032607956" description="Lipoprotein" evidence="2">
    <location>
        <begin position="23"/>
        <end position="89"/>
    </location>
</feature>
<accession>A0A840V939</accession>
<keyword evidence="2" id="KW-0732">Signal</keyword>
<evidence type="ECO:0000256" key="2">
    <source>
        <dbReference type="SAM" id="SignalP"/>
    </source>
</evidence>
<keyword evidence="4" id="KW-1185">Reference proteome</keyword>
<proteinExistence type="predicted"/>
<dbReference type="Proteomes" id="UP000539642">
    <property type="component" value="Unassembled WGS sequence"/>
</dbReference>
<feature type="signal peptide" evidence="2">
    <location>
        <begin position="1"/>
        <end position="22"/>
    </location>
</feature>
<evidence type="ECO:0008006" key="5">
    <source>
        <dbReference type="Google" id="ProtNLM"/>
    </source>
</evidence>
<gene>
    <name evidence="3" type="ORF">HNQ81_003205</name>
</gene>
<reference evidence="3 4" key="1">
    <citation type="submission" date="2020-08" db="EMBL/GenBank/DDBJ databases">
        <title>Genomic Encyclopedia of Type Strains, Phase IV (KMG-IV): sequencing the most valuable type-strain genomes for metagenomic binning, comparative biology and taxonomic classification.</title>
        <authorList>
            <person name="Goeker M."/>
        </authorList>
    </citation>
    <scope>NUCLEOTIDE SEQUENCE [LARGE SCALE GENOMIC DNA]</scope>
    <source>
        <strain evidence="3 4">DSM 28570</strain>
    </source>
</reference>
<dbReference type="EMBL" id="JACHEO010000026">
    <property type="protein sequence ID" value="MBB5349451.1"/>
    <property type="molecule type" value="Genomic_DNA"/>
</dbReference>
<dbReference type="AlphaFoldDB" id="A0A840V939"/>
<name>A0A840V939_9BACT</name>
<evidence type="ECO:0000313" key="4">
    <source>
        <dbReference type="Proteomes" id="UP000539642"/>
    </source>
</evidence>
<comment type="caution">
    <text evidence="3">The sequence shown here is derived from an EMBL/GenBank/DDBJ whole genome shotgun (WGS) entry which is preliminary data.</text>
</comment>
<sequence>MKTLTKSILALVAVLSISLFVAGCGPKSADWQGYSAPGAGTGMSGDNFSSMGAGNSDPSRGAGISDNDTHNAGVFGPTNEARGTESHEN</sequence>
<evidence type="ECO:0000256" key="1">
    <source>
        <dbReference type="SAM" id="MobiDB-lite"/>
    </source>
</evidence>
<feature type="region of interest" description="Disordered" evidence="1">
    <location>
        <begin position="31"/>
        <end position="89"/>
    </location>
</feature>
<feature type="compositionally biased region" description="Polar residues" evidence="1">
    <location>
        <begin position="44"/>
        <end position="58"/>
    </location>
</feature>